<dbReference type="Proteomes" id="UP000035800">
    <property type="component" value="Chromosome II"/>
</dbReference>
<reference evidence="1 2" key="1">
    <citation type="journal article" date="2012" name="Gene">
        <title>Sequence of Leptospira santarosai serovar Shermani genome and prediction of virulence-associated genes.</title>
        <authorList>
            <person name="Chou L.F."/>
            <person name="Chen Y.T."/>
            <person name="Lu C.W."/>
            <person name="Ko Y.C."/>
            <person name="Tang C.Y."/>
            <person name="Pan M.J."/>
            <person name="Tian Y.C."/>
            <person name="Chiu C.H."/>
            <person name="Hung C.C."/>
            <person name="Yang C.W."/>
        </authorList>
    </citation>
    <scope>NUCLEOTIDE SEQUENCE [LARGE SCALE GENOMIC DNA]</scope>
    <source>
        <strain evidence="1">LT 821</strain>
    </source>
</reference>
<evidence type="ECO:0000313" key="2">
    <source>
        <dbReference type="Proteomes" id="UP000035800"/>
    </source>
</evidence>
<reference evidence="1 2" key="2">
    <citation type="journal article" date="2014" name="Emerg. Microbes Infect.">
        <title>Potential impact on kidney infection: a whole-genome analysis of Leptospira santarosai serovar Shermani.</title>
        <authorList>
            <person name="Chou L.F."/>
            <person name="Chen T.W."/>
            <person name="Ko Y.C."/>
            <person name="Pan M.J."/>
            <person name="Tian Y.C."/>
            <person name="Chiu C.H."/>
            <person name="Tang P."/>
            <person name="Hung C.C."/>
            <person name="Yang C.W."/>
        </authorList>
    </citation>
    <scope>NUCLEOTIDE SEQUENCE</scope>
    <source>
        <strain evidence="1 2">LT 821</strain>
    </source>
</reference>
<dbReference type="STRING" id="758847.LSS_19148"/>
<sequence length="71" mass="8475">MNLKESNIDHFRQGGLFEYNGVSYMLRGGKFILQVVMQRIPNITFYCRSIRPYPYMTLKRIIRGEWGKKVD</sequence>
<dbReference type="KEGG" id="lst:LSS_19148"/>
<organism evidence="1 2">
    <name type="scientific">Leptospira santarosai serovar Shermani str. LT 821</name>
    <dbReference type="NCBI Taxonomy" id="758847"/>
    <lineage>
        <taxon>Bacteria</taxon>
        <taxon>Pseudomonadati</taxon>
        <taxon>Spirochaetota</taxon>
        <taxon>Spirochaetia</taxon>
        <taxon>Leptospirales</taxon>
        <taxon>Leptospiraceae</taxon>
        <taxon>Leptospira</taxon>
    </lineage>
</organism>
<dbReference type="GeneID" id="89224125"/>
<dbReference type="EMBL" id="CP006695">
    <property type="protein sequence ID" value="EKT85154.1"/>
    <property type="molecule type" value="Genomic_DNA"/>
</dbReference>
<evidence type="ECO:0000313" key="1">
    <source>
        <dbReference type="EMBL" id="EKT85154.1"/>
    </source>
</evidence>
<dbReference type="PATRIC" id="fig|758847.3.peg.3985"/>
<dbReference type="RefSeq" id="WP_004462837.1">
    <property type="nucleotide sequence ID" value="NZ_CP006695.1"/>
</dbReference>
<gene>
    <name evidence="1" type="ORF">LSS_19148</name>
</gene>
<dbReference type="AlphaFoldDB" id="K8XUQ6"/>
<accession>K8XUQ6</accession>
<name>K8XUQ6_9LEPT</name>
<proteinExistence type="predicted"/>
<protein>
    <submittedName>
        <fullName evidence="1">Uncharacterized protein</fullName>
    </submittedName>
</protein>